<dbReference type="Proteomes" id="UP000199391">
    <property type="component" value="Unassembled WGS sequence"/>
</dbReference>
<dbReference type="SUPFAM" id="SSF51735">
    <property type="entry name" value="NAD(P)-binding Rossmann-fold domains"/>
    <property type="match status" value="1"/>
</dbReference>
<accession>A0A1I7LHS3</accession>
<evidence type="ECO:0000256" key="2">
    <source>
        <dbReference type="ARBA" id="ARBA00023277"/>
    </source>
</evidence>
<protein>
    <submittedName>
        <fullName evidence="4">Nucleoside-diphosphate-sugar epimerase</fullName>
    </submittedName>
</protein>
<gene>
    <name evidence="4" type="ORF">SAMN05216552_102960</name>
</gene>
<dbReference type="PANTHER" id="PTHR43103:SF3">
    <property type="entry name" value="ADP-L-GLYCERO-D-MANNO-HEPTOSE-6-EPIMERASE"/>
    <property type="match status" value="1"/>
</dbReference>
<dbReference type="EMBL" id="FPBO01000029">
    <property type="protein sequence ID" value="SFV09225.1"/>
    <property type="molecule type" value="Genomic_DNA"/>
</dbReference>
<dbReference type="InterPro" id="IPR001509">
    <property type="entry name" value="Epimerase_deHydtase"/>
</dbReference>
<dbReference type="InterPro" id="IPR036291">
    <property type="entry name" value="NAD(P)-bd_dom_sf"/>
</dbReference>
<keyword evidence="1" id="KW-0521">NADP</keyword>
<sequence length="311" mass="32734">MSHILVTGANGYVGGALVSELLATTGHTLTLLDHRFDAPAPPGARQVLGSLTDHAALDEALRDRPDTVFHLASVPGALAEREYQLGFEVNLQATLALAHRLADQGRESGRAARLVFASSVAVYGDLGSGGAHEHQPALPALSYGAHKLMAEIALADLSRRGAIDAVSLRLPGIVARPPAESGHGSAFMSLVMRRLAAGEPYVCPVPPHATAWWMSLPCCVANLLHAAAMSTAAAPASRAWQLPVLTLSVDGIVDALARRYGPRCRELVSHQPDERITALFGRMPPLHTPAALAAGFRHDGDADQLIQAALK</sequence>
<name>A0A1I7LHS3_9BURK</name>
<proteinExistence type="predicted"/>
<evidence type="ECO:0000313" key="4">
    <source>
        <dbReference type="EMBL" id="SFV09225.1"/>
    </source>
</evidence>
<evidence type="ECO:0000256" key="1">
    <source>
        <dbReference type="ARBA" id="ARBA00022857"/>
    </source>
</evidence>
<reference evidence="5" key="1">
    <citation type="submission" date="2016-10" db="EMBL/GenBank/DDBJ databases">
        <authorList>
            <person name="Varghese N."/>
            <person name="Submissions S."/>
        </authorList>
    </citation>
    <scope>NUCLEOTIDE SEQUENCE [LARGE SCALE GENOMIC DNA]</scope>
    <source>
        <strain evidence="5">CGMCC 1.11014</strain>
    </source>
</reference>
<dbReference type="AlphaFoldDB" id="A0A1I7LHS3"/>
<dbReference type="RefSeq" id="WP_093558330.1">
    <property type="nucleotide sequence ID" value="NZ_FPBO01000029.1"/>
</dbReference>
<evidence type="ECO:0000259" key="3">
    <source>
        <dbReference type="Pfam" id="PF01370"/>
    </source>
</evidence>
<dbReference type="Pfam" id="PF01370">
    <property type="entry name" value="Epimerase"/>
    <property type="match status" value="1"/>
</dbReference>
<dbReference type="OrthoDB" id="9801056at2"/>
<feature type="domain" description="NAD-dependent epimerase/dehydratase" evidence="3">
    <location>
        <begin position="4"/>
        <end position="201"/>
    </location>
</feature>
<dbReference type="Gene3D" id="3.40.50.720">
    <property type="entry name" value="NAD(P)-binding Rossmann-like Domain"/>
    <property type="match status" value="1"/>
</dbReference>
<keyword evidence="2" id="KW-0119">Carbohydrate metabolism</keyword>
<evidence type="ECO:0000313" key="5">
    <source>
        <dbReference type="Proteomes" id="UP000199391"/>
    </source>
</evidence>
<organism evidence="4 5">
    <name type="scientific">Pseudoduganella namucuonensis</name>
    <dbReference type="NCBI Taxonomy" id="1035707"/>
    <lineage>
        <taxon>Bacteria</taxon>
        <taxon>Pseudomonadati</taxon>
        <taxon>Pseudomonadota</taxon>
        <taxon>Betaproteobacteria</taxon>
        <taxon>Burkholderiales</taxon>
        <taxon>Oxalobacteraceae</taxon>
        <taxon>Telluria group</taxon>
        <taxon>Pseudoduganella</taxon>
    </lineage>
</organism>
<dbReference type="Gene3D" id="3.90.25.10">
    <property type="entry name" value="UDP-galactose 4-epimerase, domain 1"/>
    <property type="match status" value="1"/>
</dbReference>
<dbReference type="PANTHER" id="PTHR43103">
    <property type="entry name" value="NUCLEOSIDE-DIPHOSPHATE-SUGAR EPIMERASE"/>
    <property type="match status" value="1"/>
</dbReference>
<keyword evidence="5" id="KW-1185">Reference proteome</keyword>
<dbReference type="STRING" id="1035707.SAMN05216552_102960"/>